<evidence type="ECO:0000313" key="2">
    <source>
        <dbReference type="Proteomes" id="UP000250275"/>
    </source>
</evidence>
<gene>
    <name evidence="1" type="ORF">WN48_08342</name>
</gene>
<organism evidence="1 2">
    <name type="scientific">Eufriesea mexicana</name>
    <dbReference type="NCBI Taxonomy" id="516756"/>
    <lineage>
        <taxon>Eukaryota</taxon>
        <taxon>Metazoa</taxon>
        <taxon>Ecdysozoa</taxon>
        <taxon>Arthropoda</taxon>
        <taxon>Hexapoda</taxon>
        <taxon>Insecta</taxon>
        <taxon>Pterygota</taxon>
        <taxon>Neoptera</taxon>
        <taxon>Endopterygota</taxon>
        <taxon>Hymenoptera</taxon>
        <taxon>Apocrita</taxon>
        <taxon>Aculeata</taxon>
        <taxon>Apoidea</taxon>
        <taxon>Anthophila</taxon>
        <taxon>Apidae</taxon>
        <taxon>Eufriesea</taxon>
    </lineage>
</organism>
<protein>
    <submittedName>
        <fullName evidence="1">Uncharacterized protein</fullName>
    </submittedName>
</protein>
<dbReference type="AlphaFoldDB" id="A0A310SAS0"/>
<dbReference type="EMBL" id="KQ765174">
    <property type="protein sequence ID" value="OAD54113.1"/>
    <property type="molecule type" value="Genomic_DNA"/>
</dbReference>
<sequence>MPGSAGDSELMVRRYVFQTMTSAAVPEIKAKDRAGKKKKMVEEVAVEKDEVPRRNSYRYANPCYRSEWARLRQSFVTGIAGAGRSFAYRIIFYTLEVDKRNVEYSKRESGDEEGAEEEGDSRLLPCGVHRYTVGLKGRKGRQEKWENTRGI</sequence>
<dbReference type="Proteomes" id="UP000250275">
    <property type="component" value="Unassembled WGS sequence"/>
</dbReference>
<accession>A0A310SAS0</accession>
<proteinExistence type="predicted"/>
<keyword evidence="2" id="KW-1185">Reference proteome</keyword>
<name>A0A310SAS0_9HYME</name>
<reference evidence="1 2" key="1">
    <citation type="submission" date="2015-07" db="EMBL/GenBank/DDBJ databases">
        <title>The genome of Eufriesea mexicana.</title>
        <authorList>
            <person name="Pan H."/>
            <person name="Kapheim K."/>
        </authorList>
    </citation>
    <scope>NUCLEOTIDE SEQUENCE [LARGE SCALE GENOMIC DNA]</scope>
    <source>
        <strain evidence="1">0111107269</strain>
        <tissue evidence="1">Whole body</tissue>
    </source>
</reference>
<evidence type="ECO:0000313" key="1">
    <source>
        <dbReference type="EMBL" id="OAD54113.1"/>
    </source>
</evidence>